<reference evidence="1 2" key="1">
    <citation type="journal article" date="2018" name="Nat. Ecol. Evol.">
        <title>Pezizomycetes genomes reveal the molecular basis of ectomycorrhizal truffle lifestyle.</title>
        <authorList>
            <person name="Murat C."/>
            <person name="Payen T."/>
            <person name="Noel B."/>
            <person name="Kuo A."/>
            <person name="Morin E."/>
            <person name="Chen J."/>
            <person name="Kohler A."/>
            <person name="Krizsan K."/>
            <person name="Balestrini R."/>
            <person name="Da Silva C."/>
            <person name="Montanini B."/>
            <person name="Hainaut M."/>
            <person name="Levati E."/>
            <person name="Barry K.W."/>
            <person name="Belfiori B."/>
            <person name="Cichocki N."/>
            <person name="Clum A."/>
            <person name="Dockter R.B."/>
            <person name="Fauchery L."/>
            <person name="Guy J."/>
            <person name="Iotti M."/>
            <person name="Le Tacon F."/>
            <person name="Lindquist E.A."/>
            <person name="Lipzen A."/>
            <person name="Malagnac F."/>
            <person name="Mello A."/>
            <person name="Molinier V."/>
            <person name="Miyauchi S."/>
            <person name="Poulain J."/>
            <person name="Riccioni C."/>
            <person name="Rubini A."/>
            <person name="Sitrit Y."/>
            <person name="Splivallo R."/>
            <person name="Traeger S."/>
            <person name="Wang M."/>
            <person name="Zifcakova L."/>
            <person name="Wipf D."/>
            <person name="Zambonelli A."/>
            <person name="Paolocci F."/>
            <person name="Nowrousian M."/>
            <person name="Ottonello S."/>
            <person name="Baldrian P."/>
            <person name="Spatafora J.W."/>
            <person name="Henrissat B."/>
            <person name="Nagy L.G."/>
            <person name="Aury J.M."/>
            <person name="Wincker P."/>
            <person name="Grigoriev I.V."/>
            <person name="Bonfante P."/>
            <person name="Martin F.M."/>
        </authorList>
    </citation>
    <scope>NUCLEOTIDE SEQUENCE [LARGE SCALE GENOMIC DNA]</scope>
    <source>
        <strain evidence="1 2">ATCC MYA-4762</strain>
    </source>
</reference>
<accession>A0A3N4M258</accession>
<name>A0A3N4M258_9PEZI</name>
<dbReference type="AlphaFoldDB" id="A0A3N4M258"/>
<evidence type="ECO:0000313" key="1">
    <source>
        <dbReference type="EMBL" id="RPB29243.1"/>
    </source>
</evidence>
<dbReference type="InParanoid" id="A0A3N4M258"/>
<organism evidence="1 2">
    <name type="scientific">Terfezia boudieri ATCC MYA-4762</name>
    <dbReference type="NCBI Taxonomy" id="1051890"/>
    <lineage>
        <taxon>Eukaryota</taxon>
        <taxon>Fungi</taxon>
        <taxon>Dikarya</taxon>
        <taxon>Ascomycota</taxon>
        <taxon>Pezizomycotina</taxon>
        <taxon>Pezizomycetes</taxon>
        <taxon>Pezizales</taxon>
        <taxon>Pezizaceae</taxon>
        <taxon>Terfezia</taxon>
    </lineage>
</organism>
<protein>
    <submittedName>
        <fullName evidence="1">Uncharacterized protein</fullName>
    </submittedName>
</protein>
<dbReference type="OrthoDB" id="5425169at2759"/>
<keyword evidence="2" id="KW-1185">Reference proteome</keyword>
<gene>
    <name evidence="1" type="ORF">L211DRAFT_263815</name>
</gene>
<dbReference type="Proteomes" id="UP000267821">
    <property type="component" value="Unassembled WGS sequence"/>
</dbReference>
<sequence length="430" mass="47438">MLLPLRQRFPTPFDEVYWFPGGVDTYEKPKPLVLQNQLPNKNRFGGSYLQRAQTQSARDQTPYTQNSVTYIELSDEDLGLVPEVNSVGLITTTISETPPAGMVNIADELMESMEKDSVIYIELSDENMGLVPEADPVGLITTTVSETPPAGMVNIADELLESVEKDLVIHVVHLPDENLGLVSRTDPAETITIADELVVDEKQSEGSYLQRAQTQSARDQTPYTQNSITYIELSDEDLGLVPEANPVGLITTTVSETNPAETITITDELVVDENQSEGSYLYEDSGLVSTTNPVGMITIVPELAESVEKEVDPEDWKQVSTFIEDKRTEVTGHTYTKSPTNHKSKCHVKILEWDLEKSLRQILSMRLITGQLAIYRIVYDPGGGICSVKGIDHWWRGQGLKLAVHKIVYDPGGGGICIVEGWITGGGDKE</sequence>
<proteinExistence type="predicted"/>
<dbReference type="EMBL" id="ML121528">
    <property type="protein sequence ID" value="RPB29243.1"/>
    <property type="molecule type" value="Genomic_DNA"/>
</dbReference>
<evidence type="ECO:0000313" key="2">
    <source>
        <dbReference type="Proteomes" id="UP000267821"/>
    </source>
</evidence>